<evidence type="ECO:0000313" key="2">
    <source>
        <dbReference type="EMBL" id="GIL38358.1"/>
    </source>
</evidence>
<dbReference type="InterPro" id="IPR038695">
    <property type="entry name" value="Saro_0823-like_sf"/>
</dbReference>
<dbReference type="PANTHER" id="PTHR37953">
    <property type="entry name" value="UPF0127 PROTEIN MJ1496"/>
    <property type="match status" value="1"/>
</dbReference>
<dbReference type="Pfam" id="PF02643">
    <property type="entry name" value="DUF192"/>
    <property type="match status" value="1"/>
</dbReference>
<dbReference type="AlphaFoldDB" id="A0A8S8X615"/>
<evidence type="ECO:0000256" key="1">
    <source>
        <dbReference type="SAM" id="SignalP"/>
    </source>
</evidence>
<sequence length="147" mass="15940">MRLIFALLMMLATLPAMAAESFPTSALDIETAAGQKFHFNVQLALTPAQQTQGLMYRTDLKPDAGMLFVNRDARPMSMWMKNTLIPLDMVFFDTDGRIVNIEANAVPETLTSRSSKGAVKGVLELPGGTAAKLGIRAGDKLLSPDLK</sequence>
<evidence type="ECO:0008006" key="4">
    <source>
        <dbReference type="Google" id="ProtNLM"/>
    </source>
</evidence>
<dbReference type="InterPro" id="IPR003795">
    <property type="entry name" value="DUF192"/>
</dbReference>
<name>A0A8S8X615_9PROT</name>
<dbReference type="PANTHER" id="PTHR37953:SF1">
    <property type="entry name" value="UPF0127 PROTEIN MJ1496"/>
    <property type="match status" value="1"/>
</dbReference>
<reference evidence="2" key="1">
    <citation type="submission" date="2021-02" db="EMBL/GenBank/DDBJ databases">
        <title>Genome sequence of Rhodospirillales sp. strain TMPK1 isolated from soil.</title>
        <authorList>
            <person name="Nakai R."/>
            <person name="Kusada H."/>
            <person name="Tamaki H."/>
        </authorList>
    </citation>
    <scope>NUCLEOTIDE SEQUENCE</scope>
    <source>
        <strain evidence="2">TMPK1</strain>
    </source>
</reference>
<proteinExistence type="predicted"/>
<keyword evidence="3" id="KW-1185">Reference proteome</keyword>
<dbReference type="Proteomes" id="UP000681075">
    <property type="component" value="Unassembled WGS sequence"/>
</dbReference>
<comment type="caution">
    <text evidence="2">The sequence shown here is derived from an EMBL/GenBank/DDBJ whole genome shotgun (WGS) entry which is preliminary data.</text>
</comment>
<dbReference type="EMBL" id="BOPV01000001">
    <property type="protein sequence ID" value="GIL38358.1"/>
    <property type="molecule type" value="Genomic_DNA"/>
</dbReference>
<feature type="signal peptide" evidence="1">
    <location>
        <begin position="1"/>
        <end position="18"/>
    </location>
</feature>
<dbReference type="RefSeq" id="WP_420241344.1">
    <property type="nucleotide sequence ID" value="NZ_BOPV01000001.1"/>
</dbReference>
<organism evidence="2 3">
    <name type="scientific">Roseiterribacter gracilis</name>
    <dbReference type="NCBI Taxonomy" id="2812848"/>
    <lineage>
        <taxon>Bacteria</taxon>
        <taxon>Pseudomonadati</taxon>
        <taxon>Pseudomonadota</taxon>
        <taxon>Alphaproteobacteria</taxon>
        <taxon>Rhodospirillales</taxon>
        <taxon>Roseiterribacteraceae</taxon>
        <taxon>Roseiterribacter</taxon>
    </lineage>
</organism>
<feature type="chain" id="PRO_5035912749" description="DUF192 domain-containing protein" evidence="1">
    <location>
        <begin position="19"/>
        <end position="147"/>
    </location>
</feature>
<accession>A0A8S8X615</accession>
<dbReference type="Gene3D" id="2.60.120.1140">
    <property type="entry name" value="Protein of unknown function DUF192"/>
    <property type="match status" value="1"/>
</dbReference>
<gene>
    <name evidence="2" type="ORF">TMPK1_05950</name>
</gene>
<evidence type="ECO:0000313" key="3">
    <source>
        <dbReference type="Proteomes" id="UP000681075"/>
    </source>
</evidence>
<keyword evidence="1" id="KW-0732">Signal</keyword>
<protein>
    <recommendedName>
        <fullName evidence="4">DUF192 domain-containing protein</fullName>
    </recommendedName>
</protein>